<evidence type="ECO:0000256" key="5">
    <source>
        <dbReference type="HAMAP-Rule" id="MF_02126"/>
    </source>
</evidence>
<dbReference type="InterPro" id="IPR002052">
    <property type="entry name" value="DNA_methylase_N6_adenine_CS"/>
</dbReference>
<dbReference type="Proteomes" id="UP000315636">
    <property type="component" value="Unassembled WGS sequence"/>
</dbReference>
<dbReference type="Gene3D" id="3.40.50.150">
    <property type="entry name" value="Vaccinia Virus protein VP39"/>
    <property type="match status" value="1"/>
</dbReference>
<protein>
    <recommendedName>
        <fullName evidence="5">Release factor glutamine methyltransferase</fullName>
        <shortName evidence="5">RF MTase</shortName>
        <ecNumber evidence="5">2.1.1.297</ecNumber>
    </recommendedName>
    <alternativeName>
        <fullName evidence="5">N5-glutamine methyltransferase PrmC</fullName>
    </alternativeName>
    <alternativeName>
        <fullName evidence="5">Protein-(glutamine-N5) MTase PrmC</fullName>
    </alternativeName>
    <alternativeName>
        <fullName evidence="5">Protein-glutamine N-methyltransferase PrmC</fullName>
    </alternativeName>
</protein>
<dbReference type="Pfam" id="PF05175">
    <property type="entry name" value="MTS"/>
    <property type="match status" value="1"/>
</dbReference>
<feature type="domain" description="Release factor glutamine methyltransferase N-terminal" evidence="7">
    <location>
        <begin position="6"/>
        <end position="76"/>
    </location>
</feature>
<evidence type="ECO:0000256" key="1">
    <source>
        <dbReference type="ARBA" id="ARBA00022603"/>
    </source>
</evidence>
<gene>
    <name evidence="5" type="primary">prmC</name>
    <name evidence="8" type="ORF">SAMN06264849_105175</name>
</gene>
<dbReference type="Pfam" id="PF17827">
    <property type="entry name" value="PrmC_N"/>
    <property type="match status" value="1"/>
</dbReference>
<evidence type="ECO:0000256" key="4">
    <source>
        <dbReference type="ARBA" id="ARBA00048391"/>
    </source>
</evidence>
<evidence type="ECO:0000256" key="2">
    <source>
        <dbReference type="ARBA" id="ARBA00022679"/>
    </source>
</evidence>
<dbReference type="Gene3D" id="1.10.8.10">
    <property type="entry name" value="DNA helicase RuvA subunit, C-terminal domain"/>
    <property type="match status" value="1"/>
</dbReference>
<dbReference type="SUPFAM" id="SSF53335">
    <property type="entry name" value="S-adenosyl-L-methionine-dependent methyltransferases"/>
    <property type="match status" value="1"/>
</dbReference>
<dbReference type="PROSITE" id="PS00092">
    <property type="entry name" value="N6_MTASE"/>
    <property type="match status" value="1"/>
</dbReference>
<comment type="similarity">
    <text evidence="5">Belongs to the protein N5-glutamine methyltransferase family. PrmC subfamily.</text>
</comment>
<keyword evidence="3 5" id="KW-0949">S-adenosyl-L-methionine</keyword>
<sequence>MKTFEQAYRVGRRYLQKRGVESASFIAELLLRSVMGWDRTRLFSRFRDPMEPKIIHCYVHQIVQRAKGVPVQYLLGEQEFYGRVFQVGPSVLIPRPETEVLIETVLRETQRIWKDSPITVVDAGTGSGAIAVTLAAERPLWQLVAVDCSSEALVTARKNGEQHGTNDRIRWLEGNWLTPLKESGVKMDVLVSNPPYIPTQVIDTLDTQVKKYEPILALDGGKDGLDPYRILVKQLPQYMNRPGLVAFEVGEGQSQKVKEILENQLENTDVDIVSDLAGRSRIVIARIH</sequence>
<dbReference type="NCBIfam" id="TIGR03534">
    <property type="entry name" value="RF_mod_PrmC"/>
    <property type="match status" value="1"/>
</dbReference>
<keyword evidence="9" id="KW-1185">Reference proteome</keyword>
<dbReference type="GO" id="GO:0102559">
    <property type="term" value="F:peptide chain release factor N(5)-glutamine methyltransferase activity"/>
    <property type="evidence" value="ECO:0007669"/>
    <property type="project" value="UniProtKB-EC"/>
</dbReference>
<dbReference type="PANTHER" id="PTHR18895:SF74">
    <property type="entry name" value="MTRF1L RELEASE FACTOR GLUTAMINE METHYLTRANSFERASE"/>
    <property type="match status" value="1"/>
</dbReference>
<evidence type="ECO:0000259" key="7">
    <source>
        <dbReference type="Pfam" id="PF17827"/>
    </source>
</evidence>
<dbReference type="EMBL" id="FXTI01000005">
    <property type="protein sequence ID" value="SMO67568.1"/>
    <property type="molecule type" value="Genomic_DNA"/>
</dbReference>
<feature type="binding site" evidence="5">
    <location>
        <position position="193"/>
    </location>
    <ligand>
        <name>S-adenosyl-L-methionine</name>
        <dbReference type="ChEBI" id="CHEBI:59789"/>
    </ligand>
</feature>
<dbReference type="HAMAP" id="MF_02126">
    <property type="entry name" value="RF_methyltr_PrmC"/>
    <property type="match status" value="1"/>
</dbReference>
<feature type="binding site" evidence="5">
    <location>
        <begin position="193"/>
        <end position="196"/>
    </location>
    <ligand>
        <name>substrate</name>
    </ligand>
</feature>
<dbReference type="EC" id="2.1.1.297" evidence="5"/>
<reference evidence="8 9" key="1">
    <citation type="submission" date="2017-05" db="EMBL/GenBank/DDBJ databases">
        <authorList>
            <person name="Varghese N."/>
            <person name="Submissions S."/>
        </authorList>
    </citation>
    <scope>NUCLEOTIDE SEQUENCE [LARGE SCALE GENOMIC DNA]</scope>
    <source>
        <strain evidence="8 9">DSM 45474</strain>
    </source>
</reference>
<dbReference type="InterPro" id="IPR029063">
    <property type="entry name" value="SAM-dependent_MTases_sf"/>
</dbReference>
<proteinExistence type="inferred from homology"/>
<dbReference type="InterPro" id="IPR050320">
    <property type="entry name" value="N5-glutamine_MTase"/>
</dbReference>
<name>A0A521D789_9BACL</name>
<dbReference type="RefSeq" id="WP_142505499.1">
    <property type="nucleotide sequence ID" value="NZ_FXTI01000005.1"/>
</dbReference>
<dbReference type="InterPro" id="IPR019874">
    <property type="entry name" value="RF_methyltr_PrmC"/>
</dbReference>
<evidence type="ECO:0000259" key="6">
    <source>
        <dbReference type="Pfam" id="PF05175"/>
    </source>
</evidence>
<dbReference type="CDD" id="cd02440">
    <property type="entry name" value="AdoMet_MTases"/>
    <property type="match status" value="1"/>
</dbReference>
<comment type="catalytic activity">
    <reaction evidence="4 5">
        <text>L-glutaminyl-[peptide chain release factor] + S-adenosyl-L-methionine = N(5)-methyl-L-glutaminyl-[peptide chain release factor] + S-adenosyl-L-homocysteine + H(+)</text>
        <dbReference type="Rhea" id="RHEA:42896"/>
        <dbReference type="Rhea" id="RHEA-COMP:10271"/>
        <dbReference type="Rhea" id="RHEA-COMP:10272"/>
        <dbReference type="ChEBI" id="CHEBI:15378"/>
        <dbReference type="ChEBI" id="CHEBI:30011"/>
        <dbReference type="ChEBI" id="CHEBI:57856"/>
        <dbReference type="ChEBI" id="CHEBI:59789"/>
        <dbReference type="ChEBI" id="CHEBI:61891"/>
        <dbReference type="EC" id="2.1.1.297"/>
    </reaction>
</comment>
<feature type="binding site" evidence="5">
    <location>
        <position position="176"/>
    </location>
    <ligand>
        <name>S-adenosyl-L-methionine</name>
        <dbReference type="ChEBI" id="CHEBI:59789"/>
    </ligand>
</feature>
<evidence type="ECO:0000313" key="8">
    <source>
        <dbReference type="EMBL" id="SMO67568.1"/>
    </source>
</evidence>
<dbReference type="PANTHER" id="PTHR18895">
    <property type="entry name" value="HEMK METHYLTRANSFERASE"/>
    <property type="match status" value="1"/>
</dbReference>
<organism evidence="8 9">
    <name type="scientific">Melghirimyces algeriensis</name>
    <dbReference type="NCBI Taxonomy" id="910412"/>
    <lineage>
        <taxon>Bacteria</taxon>
        <taxon>Bacillati</taxon>
        <taxon>Bacillota</taxon>
        <taxon>Bacilli</taxon>
        <taxon>Bacillales</taxon>
        <taxon>Thermoactinomycetaceae</taxon>
        <taxon>Melghirimyces</taxon>
    </lineage>
</organism>
<dbReference type="GO" id="GO:0003676">
    <property type="term" value="F:nucleic acid binding"/>
    <property type="evidence" value="ECO:0007669"/>
    <property type="project" value="InterPro"/>
</dbReference>
<dbReference type="InterPro" id="IPR040758">
    <property type="entry name" value="PrmC_N"/>
</dbReference>
<dbReference type="GO" id="GO:0032259">
    <property type="term" value="P:methylation"/>
    <property type="evidence" value="ECO:0007669"/>
    <property type="project" value="UniProtKB-KW"/>
</dbReference>
<dbReference type="AlphaFoldDB" id="A0A521D789"/>
<dbReference type="NCBIfam" id="TIGR00536">
    <property type="entry name" value="hemK_fam"/>
    <property type="match status" value="1"/>
</dbReference>
<keyword evidence="2 5" id="KW-0808">Transferase</keyword>
<feature type="binding site" evidence="5">
    <location>
        <position position="147"/>
    </location>
    <ligand>
        <name>S-adenosyl-L-methionine</name>
        <dbReference type="ChEBI" id="CHEBI:59789"/>
    </ligand>
</feature>
<evidence type="ECO:0000313" key="9">
    <source>
        <dbReference type="Proteomes" id="UP000315636"/>
    </source>
</evidence>
<feature type="binding site" evidence="5">
    <location>
        <begin position="124"/>
        <end position="128"/>
    </location>
    <ligand>
        <name>S-adenosyl-L-methionine</name>
        <dbReference type="ChEBI" id="CHEBI:59789"/>
    </ligand>
</feature>
<evidence type="ECO:0000256" key="3">
    <source>
        <dbReference type="ARBA" id="ARBA00022691"/>
    </source>
</evidence>
<keyword evidence="1 5" id="KW-0489">Methyltransferase</keyword>
<accession>A0A521D789</accession>
<dbReference type="InterPro" id="IPR007848">
    <property type="entry name" value="Small_mtfrase_dom"/>
</dbReference>
<feature type="domain" description="Methyltransferase small" evidence="6">
    <location>
        <begin position="118"/>
        <end position="198"/>
    </location>
</feature>
<dbReference type="InterPro" id="IPR004556">
    <property type="entry name" value="HemK-like"/>
</dbReference>
<dbReference type="OrthoDB" id="9800643at2"/>
<comment type="function">
    <text evidence="5">Methylates the class 1 translation termination release factors RF1/PrfA and RF2/PrfB on the glutamine residue of the universally conserved GGQ motif.</text>
</comment>